<dbReference type="PANTHER" id="PTHR35861:SF1">
    <property type="entry name" value="PHAGE TAIL SHEATH PROTEIN"/>
    <property type="match status" value="1"/>
</dbReference>
<protein>
    <submittedName>
        <fullName evidence="4">Phage tail sheath family protein</fullName>
    </submittedName>
</protein>
<feature type="domain" description="Tail sheath protein C-terminal" evidence="3">
    <location>
        <begin position="393"/>
        <end position="497"/>
    </location>
</feature>
<dbReference type="Gene3D" id="3.40.50.11780">
    <property type="match status" value="1"/>
</dbReference>
<accession>A0A432LJ81</accession>
<organism evidence="4 5">
    <name type="scientific">Prevotella koreensis</name>
    <dbReference type="NCBI Taxonomy" id="2490854"/>
    <lineage>
        <taxon>Bacteria</taxon>
        <taxon>Pseudomonadati</taxon>
        <taxon>Bacteroidota</taxon>
        <taxon>Bacteroidia</taxon>
        <taxon>Bacteroidales</taxon>
        <taxon>Prevotellaceae</taxon>
        <taxon>Prevotella</taxon>
    </lineage>
</organism>
<dbReference type="Proteomes" id="UP000278983">
    <property type="component" value="Unassembled WGS sequence"/>
</dbReference>
<evidence type="ECO:0000259" key="3">
    <source>
        <dbReference type="Pfam" id="PF17482"/>
    </source>
</evidence>
<dbReference type="Pfam" id="PF04984">
    <property type="entry name" value="Phage_sheath_1"/>
    <property type="match status" value="1"/>
</dbReference>
<evidence type="ECO:0000256" key="1">
    <source>
        <dbReference type="ARBA" id="ARBA00008005"/>
    </source>
</evidence>
<evidence type="ECO:0000313" key="5">
    <source>
        <dbReference type="Proteomes" id="UP000278983"/>
    </source>
</evidence>
<name>A0A432LJ81_9BACT</name>
<reference evidence="4 5" key="1">
    <citation type="submission" date="2018-12" db="EMBL/GenBank/DDBJ databases">
        <title>Genome sequencing of Prevotella sp. KCOM 3155 (= JS262).</title>
        <authorList>
            <person name="Kook J.-K."/>
            <person name="Park S.-N."/>
            <person name="Lim Y.K."/>
        </authorList>
    </citation>
    <scope>NUCLEOTIDE SEQUENCE [LARGE SCALE GENOMIC DNA]</scope>
    <source>
        <strain evidence="4 5">KCOM 3155</strain>
    </source>
</reference>
<sequence>MATSYKTPGVYVEEIPKLPQSVADVPTAIPGFVGYTESGSEGIVPVKITSIIEYENNFGKGPGANKSKKFVTYDSLRLFFDNGGGTCYVVSVGGYDKTPSADDLKSGFTALKDIDEVTLLVTPDAASLLDAEQLASVQQAMLLQCKELGDRFAILDVKDVNTKSIDECVDDFRSKIGTVGLNYGATYYPFIYTSYNYSGFDFSTIVGEVMSKYPIADKKTKTNNVETDAPSNNNGLKEAIKGWFKDDRQSILCFLRAWQSQNKNVKIEEYCDNVVDKEKKVDDESAEKALQNAIKSFIPGYAEKEEAMAVQKSIVPPSGAIAGIYAQTDNYTGLWKAPANVSIASVKGLSRNINNNTQDNMNVHPTGKSVNAIRAFSGKGVLVWGARTLAGNDNEWRYIPVRRLFNYVEESVQKSTDWAIFAPNNQNTWTKVKSQIENFLTNLWRAGGLAGATPNQAFYVNVGLNSTMDVNDVNEGRMIVEIGMAAVRPAEFIILRFSHKLQES</sequence>
<dbReference type="EMBL" id="RYYU01000001">
    <property type="protein sequence ID" value="RUL58430.1"/>
    <property type="molecule type" value="Genomic_DNA"/>
</dbReference>
<evidence type="ECO:0000259" key="2">
    <source>
        <dbReference type="Pfam" id="PF04984"/>
    </source>
</evidence>
<comment type="similarity">
    <text evidence="1">Belongs to the myoviridae tail sheath protein family.</text>
</comment>
<dbReference type="InterPro" id="IPR052042">
    <property type="entry name" value="Tail_sheath_structural"/>
</dbReference>
<dbReference type="RefSeq" id="WP_126677533.1">
    <property type="nucleotide sequence ID" value="NZ_RYYU01000001.1"/>
</dbReference>
<evidence type="ECO:0000313" key="4">
    <source>
        <dbReference type="EMBL" id="RUL58430.1"/>
    </source>
</evidence>
<keyword evidence="5" id="KW-1185">Reference proteome</keyword>
<dbReference type="Pfam" id="PF17482">
    <property type="entry name" value="Phage_sheath_1C"/>
    <property type="match status" value="1"/>
</dbReference>
<dbReference type="InterPro" id="IPR035089">
    <property type="entry name" value="Phage_sheath_subtilisin"/>
</dbReference>
<comment type="caution">
    <text evidence="4">The sequence shown here is derived from an EMBL/GenBank/DDBJ whole genome shotgun (WGS) entry which is preliminary data.</text>
</comment>
<gene>
    <name evidence="4" type="ORF">EHV08_00690</name>
</gene>
<dbReference type="PANTHER" id="PTHR35861">
    <property type="match status" value="1"/>
</dbReference>
<dbReference type="InterPro" id="IPR020287">
    <property type="entry name" value="Tail_sheath_C"/>
</dbReference>
<proteinExistence type="inferred from homology"/>
<feature type="domain" description="Tail sheath protein subtilisin-like" evidence="2">
    <location>
        <begin position="234"/>
        <end position="389"/>
    </location>
</feature>
<dbReference type="AlphaFoldDB" id="A0A432LJ81"/>